<evidence type="ECO:0000256" key="2">
    <source>
        <dbReference type="ARBA" id="ARBA00023015"/>
    </source>
</evidence>
<dbReference type="PANTHER" id="PTHR43133:SF25">
    <property type="entry name" value="RNA POLYMERASE SIGMA FACTOR RFAY-RELATED"/>
    <property type="match status" value="1"/>
</dbReference>
<name>A0A9J7BN87_9BACT</name>
<dbReference type="EMBL" id="CP093313">
    <property type="protein sequence ID" value="UWZ83969.1"/>
    <property type="molecule type" value="Genomic_DNA"/>
</dbReference>
<evidence type="ECO:0000259" key="8">
    <source>
        <dbReference type="Pfam" id="PF08281"/>
    </source>
</evidence>
<evidence type="ECO:0000313" key="9">
    <source>
        <dbReference type="EMBL" id="UWZ83969.1"/>
    </source>
</evidence>
<gene>
    <name evidence="9" type="ORF">MOP44_25845</name>
</gene>
<protein>
    <recommendedName>
        <fullName evidence="6">RNA polymerase sigma factor</fullName>
    </recommendedName>
</protein>
<feature type="domain" description="RNA polymerase sigma factor 70 region 4 type 2" evidence="8">
    <location>
        <begin position="113"/>
        <end position="164"/>
    </location>
</feature>
<dbReference type="InterPro" id="IPR039425">
    <property type="entry name" value="RNA_pol_sigma-70-like"/>
</dbReference>
<dbReference type="Pfam" id="PF04542">
    <property type="entry name" value="Sigma70_r2"/>
    <property type="match status" value="1"/>
</dbReference>
<dbReference type="AlphaFoldDB" id="A0A9J7BN87"/>
<dbReference type="CDD" id="cd06171">
    <property type="entry name" value="Sigma70_r4"/>
    <property type="match status" value="1"/>
</dbReference>
<dbReference type="InterPro" id="IPR013325">
    <property type="entry name" value="RNA_pol_sigma_r2"/>
</dbReference>
<keyword evidence="5 6" id="KW-0804">Transcription</keyword>
<dbReference type="Pfam" id="PF08281">
    <property type="entry name" value="Sigma70_r4_2"/>
    <property type="match status" value="1"/>
</dbReference>
<reference evidence="9" key="1">
    <citation type="submission" date="2021-04" db="EMBL/GenBank/DDBJ databases">
        <title>Phylogenetic analysis of Acidobacteriaceae.</title>
        <authorList>
            <person name="Qiu L."/>
            <person name="Zhang Q."/>
        </authorList>
    </citation>
    <scope>NUCLEOTIDE SEQUENCE</scope>
    <source>
        <strain evidence="9">DSM 25168</strain>
    </source>
</reference>
<dbReference type="Proteomes" id="UP001059380">
    <property type="component" value="Chromosome"/>
</dbReference>
<dbReference type="RefSeq" id="WP_260793472.1">
    <property type="nucleotide sequence ID" value="NZ_CP093313.1"/>
</dbReference>
<evidence type="ECO:0000256" key="4">
    <source>
        <dbReference type="ARBA" id="ARBA00023125"/>
    </source>
</evidence>
<organism evidence="9 10">
    <name type="scientific">Occallatibacter riparius</name>
    <dbReference type="NCBI Taxonomy" id="1002689"/>
    <lineage>
        <taxon>Bacteria</taxon>
        <taxon>Pseudomonadati</taxon>
        <taxon>Acidobacteriota</taxon>
        <taxon>Terriglobia</taxon>
        <taxon>Terriglobales</taxon>
        <taxon>Acidobacteriaceae</taxon>
        <taxon>Occallatibacter</taxon>
    </lineage>
</organism>
<feature type="domain" description="RNA polymerase sigma-70 region 2" evidence="7">
    <location>
        <begin position="20"/>
        <end position="74"/>
    </location>
</feature>
<dbReference type="GO" id="GO:0006352">
    <property type="term" value="P:DNA-templated transcription initiation"/>
    <property type="evidence" value="ECO:0007669"/>
    <property type="project" value="InterPro"/>
</dbReference>
<dbReference type="InterPro" id="IPR000838">
    <property type="entry name" value="RNA_pol_sigma70_ECF_CS"/>
</dbReference>
<proteinExistence type="inferred from homology"/>
<keyword evidence="2 6" id="KW-0805">Transcription regulation</keyword>
<dbReference type="Gene3D" id="1.10.10.10">
    <property type="entry name" value="Winged helix-like DNA-binding domain superfamily/Winged helix DNA-binding domain"/>
    <property type="match status" value="1"/>
</dbReference>
<keyword evidence="4 6" id="KW-0238">DNA-binding</keyword>
<dbReference type="NCBIfam" id="TIGR02937">
    <property type="entry name" value="sigma70-ECF"/>
    <property type="match status" value="1"/>
</dbReference>
<sequence>MFQSAPVNGSFEELAMPLFGRLYNLAYWLARDRASAEDLVQETYMKALRGFASFQPGTNFRAWIYRILRNTFLTSQAGLNVSLSFDDADETPPEPAELHTPESILLVRAEQDLVRRALEMLPVPAREIILLCDFEEMSYSEISQALGIPMGTVMSRLSRARKAMRNLLAAQLEGTKP</sequence>
<dbReference type="GO" id="GO:0003677">
    <property type="term" value="F:DNA binding"/>
    <property type="evidence" value="ECO:0007669"/>
    <property type="project" value="UniProtKB-KW"/>
</dbReference>
<dbReference type="InterPro" id="IPR013249">
    <property type="entry name" value="RNA_pol_sigma70_r4_t2"/>
</dbReference>
<evidence type="ECO:0000313" key="10">
    <source>
        <dbReference type="Proteomes" id="UP001059380"/>
    </source>
</evidence>
<dbReference type="PROSITE" id="PS01063">
    <property type="entry name" value="SIGMA70_ECF"/>
    <property type="match status" value="1"/>
</dbReference>
<keyword evidence="10" id="KW-1185">Reference proteome</keyword>
<dbReference type="PANTHER" id="PTHR43133">
    <property type="entry name" value="RNA POLYMERASE ECF-TYPE SIGMA FACTO"/>
    <property type="match status" value="1"/>
</dbReference>
<dbReference type="InterPro" id="IPR036388">
    <property type="entry name" value="WH-like_DNA-bd_sf"/>
</dbReference>
<evidence type="ECO:0000256" key="3">
    <source>
        <dbReference type="ARBA" id="ARBA00023082"/>
    </source>
</evidence>
<evidence type="ECO:0000256" key="1">
    <source>
        <dbReference type="ARBA" id="ARBA00010641"/>
    </source>
</evidence>
<dbReference type="SUPFAM" id="SSF88659">
    <property type="entry name" value="Sigma3 and sigma4 domains of RNA polymerase sigma factors"/>
    <property type="match status" value="1"/>
</dbReference>
<evidence type="ECO:0000256" key="5">
    <source>
        <dbReference type="ARBA" id="ARBA00023163"/>
    </source>
</evidence>
<accession>A0A9J7BN87</accession>
<evidence type="ECO:0000259" key="7">
    <source>
        <dbReference type="Pfam" id="PF04542"/>
    </source>
</evidence>
<keyword evidence="3 6" id="KW-0731">Sigma factor</keyword>
<comment type="similarity">
    <text evidence="1 6">Belongs to the sigma-70 factor family. ECF subfamily.</text>
</comment>
<dbReference type="GO" id="GO:0016987">
    <property type="term" value="F:sigma factor activity"/>
    <property type="evidence" value="ECO:0007669"/>
    <property type="project" value="UniProtKB-KW"/>
</dbReference>
<dbReference type="Gene3D" id="1.10.1740.10">
    <property type="match status" value="1"/>
</dbReference>
<evidence type="ECO:0000256" key="6">
    <source>
        <dbReference type="RuleBase" id="RU000716"/>
    </source>
</evidence>
<dbReference type="InterPro" id="IPR013324">
    <property type="entry name" value="RNA_pol_sigma_r3/r4-like"/>
</dbReference>
<dbReference type="InterPro" id="IPR007627">
    <property type="entry name" value="RNA_pol_sigma70_r2"/>
</dbReference>
<dbReference type="InterPro" id="IPR014284">
    <property type="entry name" value="RNA_pol_sigma-70_dom"/>
</dbReference>
<dbReference type="KEGG" id="orp:MOP44_25845"/>
<dbReference type="SUPFAM" id="SSF88946">
    <property type="entry name" value="Sigma2 domain of RNA polymerase sigma factors"/>
    <property type="match status" value="1"/>
</dbReference>